<feature type="transmembrane region" description="Helical" evidence="2">
    <location>
        <begin position="271"/>
        <end position="294"/>
    </location>
</feature>
<evidence type="ECO:0000313" key="4">
    <source>
        <dbReference type="Proteomes" id="UP000238274"/>
    </source>
</evidence>
<dbReference type="VEuPathDB" id="FungiDB:PSHT_11597"/>
<dbReference type="AlphaFoldDB" id="A0A2S4V269"/>
<evidence type="ECO:0000313" key="3">
    <source>
        <dbReference type="EMBL" id="POW03629.1"/>
    </source>
</evidence>
<feature type="region of interest" description="Disordered" evidence="1">
    <location>
        <begin position="56"/>
        <end position="92"/>
    </location>
</feature>
<evidence type="ECO:0000256" key="1">
    <source>
        <dbReference type="SAM" id="MobiDB-lite"/>
    </source>
</evidence>
<comment type="caution">
    <text evidence="3">The sequence shown here is derived from an EMBL/GenBank/DDBJ whole genome shotgun (WGS) entry which is preliminary data.</text>
</comment>
<dbReference type="Proteomes" id="UP000238274">
    <property type="component" value="Unassembled WGS sequence"/>
</dbReference>
<organism evidence="3 4">
    <name type="scientific">Puccinia striiformis</name>
    <dbReference type="NCBI Taxonomy" id="27350"/>
    <lineage>
        <taxon>Eukaryota</taxon>
        <taxon>Fungi</taxon>
        <taxon>Dikarya</taxon>
        <taxon>Basidiomycota</taxon>
        <taxon>Pucciniomycotina</taxon>
        <taxon>Pucciniomycetes</taxon>
        <taxon>Pucciniales</taxon>
        <taxon>Pucciniaceae</taxon>
        <taxon>Puccinia</taxon>
    </lineage>
</organism>
<gene>
    <name evidence="3" type="ORF">PSHT_11597</name>
</gene>
<feature type="transmembrane region" description="Helical" evidence="2">
    <location>
        <begin position="236"/>
        <end position="259"/>
    </location>
</feature>
<keyword evidence="4" id="KW-1185">Reference proteome</keyword>
<keyword evidence="2" id="KW-1133">Transmembrane helix</keyword>
<dbReference type="OrthoDB" id="2503432at2759"/>
<keyword evidence="2" id="KW-0812">Transmembrane</keyword>
<protein>
    <submittedName>
        <fullName evidence="3">Uncharacterized protein</fullName>
    </submittedName>
</protein>
<dbReference type="VEuPathDB" id="FungiDB:PSTT_11588"/>
<dbReference type="EMBL" id="PKSM01000195">
    <property type="protein sequence ID" value="POW03629.1"/>
    <property type="molecule type" value="Genomic_DNA"/>
</dbReference>
<reference evidence="4" key="2">
    <citation type="journal article" date="2018" name="BMC Genomics">
        <title>Genomic insights into host adaptation between the wheat stripe rust pathogen (Puccinia striiformis f. sp. tritici) and the barley stripe rust pathogen (Puccinia striiformis f. sp. hordei).</title>
        <authorList>
            <person name="Xia C."/>
            <person name="Wang M."/>
            <person name="Yin C."/>
            <person name="Cornejo O.E."/>
            <person name="Hulbert S.H."/>
            <person name="Chen X."/>
        </authorList>
    </citation>
    <scope>NUCLEOTIDE SEQUENCE [LARGE SCALE GENOMIC DNA]</scope>
    <source>
        <strain evidence="4">93TX-2</strain>
    </source>
</reference>
<reference evidence="4" key="3">
    <citation type="journal article" date="2018" name="Mol. Plant Microbe Interact.">
        <title>Genome sequence resources for the wheat stripe rust pathogen (Puccinia striiformis f. sp. tritici) and the barley stripe rust pathogen (Puccinia striiformis f. sp. hordei).</title>
        <authorList>
            <person name="Xia C."/>
            <person name="Wang M."/>
            <person name="Yin C."/>
            <person name="Cornejo O.E."/>
            <person name="Hulbert S.H."/>
            <person name="Chen X."/>
        </authorList>
    </citation>
    <scope>NUCLEOTIDE SEQUENCE [LARGE SCALE GENOMIC DNA]</scope>
    <source>
        <strain evidence="4">93TX-2</strain>
    </source>
</reference>
<feature type="transmembrane region" description="Helical" evidence="2">
    <location>
        <begin position="315"/>
        <end position="338"/>
    </location>
</feature>
<reference evidence="3 4" key="1">
    <citation type="submission" date="2017-12" db="EMBL/GenBank/DDBJ databases">
        <title>Gene loss provides genomic basis for host adaptation in cereal stripe rust fungi.</title>
        <authorList>
            <person name="Xia C."/>
        </authorList>
    </citation>
    <scope>NUCLEOTIDE SEQUENCE [LARGE SCALE GENOMIC DNA]</scope>
    <source>
        <strain evidence="3 4">93TX-2</strain>
    </source>
</reference>
<accession>A0A2S4V269</accession>
<evidence type="ECO:0000256" key="2">
    <source>
        <dbReference type="SAM" id="Phobius"/>
    </source>
</evidence>
<keyword evidence="2" id="KW-0472">Membrane</keyword>
<sequence>MEAPPFRSQASDEAGWFALVSSKHSECRNRPPLSMEFLMAFKRACLSGQSARRAQLQKIPSPRPCLNSSPPSIKVMPRPSSQSRRQRNSSLTSPLFHWRPRVSSPLTSEVTFPSLDEKWPISEKSVAGLTEELNITRRASNTQIGLSLVVDAFMSVWLCRVIMDNFLTLRFLLAAIPPPFNQPGTILFCNSNHQYHNLRDYPVLASGQSAFSLKELPANCVLLPQLIVKIGQSQSLAGLIPLIVACAITLKLTFGYLLLRTSKRPNAAFTYFKSTAALHLLISYTTFVYIHVHIDLLMHQYPRLEQALRISSECIFFLAGVTVCFFLLAIVVVPLLWICSGYTHSTDMHLSNGTERKSLITTLNTSIIISRAHEIPALYPLTKNTHSHINSRSQLTCHLANTRLSPLRQLHVRDQSLTRGSPKSCLVHFAPSSLRCFSFVTIPPLH</sequence>
<proteinExistence type="predicted"/>
<name>A0A2S4V269_9BASI</name>